<evidence type="ECO:0000313" key="2">
    <source>
        <dbReference type="EMBL" id="VXD14941.1"/>
    </source>
</evidence>
<accession>A0A7Z9DXQ6</accession>
<dbReference type="Proteomes" id="UP000184550">
    <property type="component" value="Unassembled WGS sequence"/>
</dbReference>
<feature type="transmembrane region" description="Helical" evidence="1">
    <location>
        <begin position="6"/>
        <end position="26"/>
    </location>
</feature>
<protein>
    <submittedName>
        <fullName evidence="2">Uncharacterized protein</fullName>
    </submittedName>
</protein>
<reference evidence="2" key="1">
    <citation type="submission" date="2019-10" db="EMBL/GenBank/DDBJ databases">
        <authorList>
            <consortium name="Genoscope - CEA"/>
            <person name="William W."/>
        </authorList>
    </citation>
    <scope>NUCLEOTIDE SEQUENCE [LARGE SCALE GENOMIC DNA]</scope>
    <source>
        <strain evidence="2">BBR_PRJEB10992</strain>
    </source>
</reference>
<dbReference type="AlphaFoldDB" id="A0A7Z9DXQ6"/>
<organism evidence="2 3">
    <name type="scientific">Planktothrix serta PCC 8927</name>
    <dbReference type="NCBI Taxonomy" id="671068"/>
    <lineage>
        <taxon>Bacteria</taxon>
        <taxon>Bacillati</taxon>
        <taxon>Cyanobacteriota</taxon>
        <taxon>Cyanophyceae</taxon>
        <taxon>Oscillatoriophycideae</taxon>
        <taxon>Oscillatoriales</taxon>
        <taxon>Microcoleaceae</taxon>
        <taxon>Planktothrix</taxon>
    </lineage>
</organism>
<name>A0A7Z9DXQ6_9CYAN</name>
<keyword evidence="1" id="KW-1133">Transmembrane helix</keyword>
<dbReference type="OrthoDB" id="9930481at2"/>
<dbReference type="EMBL" id="CZCU02000106">
    <property type="protein sequence ID" value="VXD14941.1"/>
    <property type="molecule type" value="Genomic_DNA"/>
</dbReference>
<comment type="caution">
    <text evidence="2">The sequence shown here is derived from an EMBL/GenBank/DDBJ whole genome shotgun (WGS) entry which is preliminary data.</text>
</comment>
<keyword evidence="1" id="KW-0812">Transmembrane</keyword>
<proteinExistence type="predicted"/>
<keyword evidence="1" id="KW-0472">Membrane</keyword>
<evidence type="ECO:0000313" key="3">
    <source>
        <dbReference type="Proteomes" id="UP000184550"/>
    </source>
</evidence>
<gene>
    <name evidence="2" type="ORF">PL8927_330066</name>
</gene>
<dbReference type="RefSeq" id="WP_083619062.1">
    <property type="nucleotide sequence ID" value="NZ_LR734850.1"/>
</dbReference>
<keyword evidence="3" id="KW-1185">Reference proteome</keyword>
<evidence type="ECO:0000256" key="1">
    <source>
        <dbReference type="SAM" id="Phobius"/>
    </source>
</evidence>
<sequence length="105" mass="12114">MSRTWYAVLTTYMVLFFITGYITFFYNNIFATRAENIAKITKVYDDQEKFKLVEELLQNDAKTSQDENNIGSQSFNVVLGAIVSFLSTTLAQKNNHKKNDNINKI</sequence>